<dbReference type="InterPro" id="IPR004360">
    <property type="entry name" value="Glyas_Fos-R_dOase_dom"/>
</dbReference>
<dbReference type="AlphaFoldDB" id="A0A926E3T1"/>
<dbReference type="InterPro" id="IPR029068">
    <property type="entry name" value="Glyas_Bleomycin-R_OHBP_Dase"/>
</dbReference>
<feature type="domain" description="VOC" evidence="1">
    <location>
        <begin position="4"/>
        <end position="117"/>
    </location>
</feature>
<dbReference type="EMBL" id="JACRTA010000001">
    <property type="protein sequence ID" value="MBC8567290.1"/>
    <property type="molecule type" value="Genomic_DNA"/>
</dbReference>
<gene>
    <name evidence="2" type="ORF">H8692_00740</name>
</gene>
<dbReference type="RefSeq" id="WP_177269888.1">
    <property type="nucleotide sequence ID" value="NZ_JACRTA010000001.1"/>
</dbReference>
<sequence length="126" mass="14146">MKVKVQYTTLIVKNLEESVKFYRDVMGFKEGYHVVTPDGGQITIMNSDSGASVELIENKNYDVGMYSVGTDVDNLEEVLEHLTENGYEAASPVIPTSVGKQAFVMDPNGVRLCLIEHTDEYKKKYM</sequence>
<dbReference type="Gene3D" id="3.10.180.10">
    <property type="entry name" value="2,3-Dihydroxybiphenyl 1,2-Dioxygenase, domain 1"/>
    <property type="match status" value="1"/>
</dbReference>
<organism evidence="2 3">
    <name type="scientific">Lentihominibacter hominis</name>
    <dbReference type="NCBI Taxonomy" id="2763645"/>
    <lineage>
        <taxon>Bacteria</taxon>
        <taxon>Bacillati</taxon>
        <taxon>Bacillota</taxon>
        <taxon>Clostridia</taxon>
        <taxon>Peptostreptococcales</taxon>
        <taxon>Anaerovoracaceae</taxon>
        <taxon>Lentihominibacter</taxon>
    </lineage>
</organism>
<proteinExistence type="predicted"/>
<comment type="caution">
    <text evidence="2">The sequence shown here is derived from an EMBL/GenBank/DDBJ whole genome shotgun (WGS) entry which is preliminary data.</text>
</comment>
<reference evidence="2" key="1">
    <citation type="submission" date="2020-08" db="EMBL/GenBank/DDBJ databases">
        <title>Genome public.</title>
        <authorList>
            <person name="Liu C."/>
            <person name="Sun Q."/>
        </authorList>
    </citation>
    <scope>NUCLEOTIDE SEQUENCE</scope>
    <source>
        <strain evidence="2">NSJ-24</strain>
    </source>
</reference>
<dbReference type="InterPro" id="IPR037523">
    <property type="entry name" value="VOC_core"/>
</dbReference>
<dbReference type="Pfam" id="PF00903">
    <property type="entry name" value="Glyoxalase"/>
    <property type="match status" value="1"/>
</dbReference>
<dbReference type="SUPFAM" id="SSF54593">
    <property type="entry name" value="Glyoxalase/Bleomycin resistance protein/Dihydroxybiphenyl dioxygenase"/>
    <property type="match status" value="1"/>
</dbReference>
<name>A0A926E3T1_9FIRM</name>
<dbReference type="PROSITE" id="PS51819">
    <property type="entry name" value="VOC"/>
    <property type="match status" value="1"/>
</dbReference>
<evidence type="ECO:0000259" key="1">
    <source>
        <dbReference type="PROSITE" id="PS51819"/>
    </source>
</evidence>
<keyword evidence="3" id="KW-1185">Reference proteome</keyword>
<evidence type="ECO:0000313" key="2">
    <source>
        <dbReference type="EMBL" id="MBC8567290.1"/>
    </source>
</evidence>
<dbReference type="Proteomes" id="UP000610862">
    <property type="component" value="Unassembled WGS sequence"/>
</dbReference>
<evidence type="ECO:0000313" key="3">
    <source>
        <dbReference type="Proteomes" id="UP000610862"/>
    </source>
</evidence>
<protein>
    <submittedName>
        <fullName evidence="2">VOC family protein</fullName>
    </submittedName>
</protein>
<accession>A0A926E3T1</accession>